<dbReference type="EMBL" id="CATNWA010000751">
    <property type="protein sequence ID" value="CAI9538020.1"/>
    <property type="molecule type" value="Genomic_DNA"/>
</dbReference>
<protein>
    <submittedName>
        <fullName evidence="2">Uncharacterized protein</fullName>
    </submittedName>
</protein>
<proteinExistence type="predicted"/>
<gene>
    <name evidence="2" type="ORF">SPARVUS_LOCUS1326134</name>
</gene>
<keyword evidence="3" id="KW-1185">Reference proteome</keyword>
<name>A0ABN9AS60_9NEOB</name>
<feature type="region of interest" description="Disordered" evidence="1">
    <location>
        <begin position="18"/>
        <end position="113"/>
    </location>
</feature>
<accession>A0ABN9AS60</accession>
<sequence length="152" mass="16684">MFTVCSGRANYAERVGAGASRLSGRRPGVSMTAEILEWPQRRPRQQERPASSPETPPAGCPQRRGAQQAAGRRHPSRPREESCTQHPGRAAAQRRPRATRPPRASNIPHQDSLLSANTTALLRAPPHLYTKGADIRASMDIQSHTPLYLPGR</sequence>
<comment type="caution">
    <text evidence="2">The sequence shown here is derived from an EMBL/GenBank/DDBJ whole genome shotgun (WGS) entry which is preliminary data.</text>
</comment>
<organism evidence="2 3">
    <name type="scientific">Staurois parvus</name>
    <dbReference type="NCBI Taxonomy" id="386267"/>
    <lineage>
        <taxon>Eukaryota</taxon>
        <taxon>Metazoa</taxon>
        <taxon>Chordata</taxon>
        <taxon>Craniata</taxon>
        <taxon>Vertebrata</taxon>
        <taxon>Euteleostomi</taxon>
        <taxon>Amphibia</taxon>
        <taxon>Batrachia</taxon>
        <taxon>Anura</taxon>
        <taxon>Neobatrachia</taxon>
        <taxon>Ranoidea</taxon>
        <taxon>Ranidae</taxon>
        <taxon>Staurois</taxon>
    </lineage>
</organism>
<evidence type="ECO:0000313" key="2">
    <source>
        <dbReference type="EMBL" id="CAI9538020.1"/>
    </source>
</evidence>
<reference evidence="2" key="1">
    <citation type="submission" date="2023-05" db="EMBL/GenBank/DDBJ databases">
        <authorList>
            <person name="Stuckert A."/>
        </authorList>
    </citation>
    <scope>NUCLEOTIDE SEQUENCE</scope>
</reference>
<evidence type="ECO:0000313" key="3">
    <source>
        <dbReference type="Proteomes" id="UP001162483"/>
    </source>
</evidence>
<dbReference type="Proteomes" id="UP001162483">
    <property type="component" value="Unassembled WGS sequence"/>
</dbReference>
<evidence type="ECO:0000256" key="1">
    <source>
        <dbReference type="SAM" id="MobiDB-lite"/>
    </source>
</evidence>